<dbReference type="EMBL" id="CP003316">
    <property type="protein sequence ID" value="AFA39974.1"/>
    <property type="molecule type" value="Genomic_DNA"/>
</dbReference>
<organism evidence="2 3">
    <name type="scientific">Pyrobaculum oguniense (strain DSM 13380 / JCM 10595 / TE7)</name>
    <dbReference type="NCBI Taxonomy" id="698757"/>
    <lineage>
        <taxon>Archaea</taxon>
        <taxon>Thermoproteota</taxon>
        <taxon>Thermoprotei</taxon>
        <taxon>Thermoproteales</taxon>
        <taxon>Thermoproteaceae</taxon>
        <taxon>Pyrobaculum</taxon>
    </lineage>
</organism>
<dbReference type="AlphaFoldDB" id="H6QCK6"/>
<proteinExistence type="predicted"/>
<protein>
    <submittedName>
        <fullName evidence="2">Uncharacterized protein</fullName>
    </submittedName>
</protein>
<keyword evidence="1" id="KW-1133">Transmembrane helix</keyword>
<feature type="transmembrane region" description="Helical" evidence="1">
    <location>
        <begin position="36"/>
        <end position="57"/>
    </location>
</feature>
<keyword evidence="1" id="KW-0472">Membrane</keyword>
<accession>H6QCK6</accession>
<dbReference type="HOGENOM" id="CLU_1648365_0_0_2"/>
<dbReference type="STRING" id="698757.Pogu_1947"/>
<keyword evidence="1" id="KW-0812">Transmembrane</keyword>
<dbReference type="Proteomes" id="UP000009062">
    <property type="component" value="Chromosome"/>
</dbReference>
<dbReference type="KEGG" id="pog:Pogu_1947"/>
<evidence type="ECO:0000313" key="2">
    <source>
        <dbReference type="EMBL" id="AFA39974.1"/>
    </source>
</evidence>
<keyword evidence="3" id="KW-1185">Reference proteome</keyword>
<name>H6QCK6_PYROT</name>
<gene>
    <name evidence="2" type="ordered locus">Pogu_1947</name>
</gene>
<sequence length="159" mass="18141">MPLNIPCYYKGLFVVLLVFVLTGFVTYVIIKSPAPHILKIFVSSVILGALLSVLLWVPKESHIQVGGVLLVGLVRRKFIEGEVVEEYSYDEVKRRLSFVPVGNRIILQCFFWGLYGSFQRRSGEWVSVDVYAGRDCMGRWLLVRKRGQDRYLLVCPGNV</sequence>
<evidence type="ECO:0000256" key="1">
    <source>
        <dbReference type="SAM" id="Phobius"/>
    </source>
</evidence>
<dbReference type="eggNOG" id="arCOG09765">
    <property type="taxonomic scope" value="Archaea"/>
</dbReference>
<feature type="transmembrane region" description="Helical" evidence="1">
    <location>
        <begin position="12"/>
        <end position="30"/>
    </location>
</feature>
<reference evidence="2 3" key="1">
    <citation type="journal article" date="2012" name="Stand. Genomic Sci.">
        <title>Complete genome sequence of Pyrobaculum oguniense.</title>
        <authorList>
            <person name="Bernick D.L."/>
            <person name="Karplus K."/>
            <person name="Lui L.M."/>
            <person name="Coker J.K."/>
            <person name="Murphy J.N."/>
            <person name="Chan P.P."/>
            <person name="Cozen A.E."/>
            <person name="Lowe T.M."/>
        </authorList>
    </citation>
    <scope>NUCLEOTIDE SEQUENCE [LARGE SCALE GENOMIC DNA]</scope>
    <source>
        <strain evidence="2 3">TE7</strain>
    </source>
</reference>
<evidence type="ECO:0000313" key="3">
    <source>
        <dbReference type="Proteomes" id="UP000009062"/>
    </source>
</evidence>